<dbReference type="Proteomes" id="UP000800036">
    <property type="component" value="Unassembled WGS sequence"/>
</dbReference>
<evidence type="ECO:0000313" key="1">
    <source>
        <dbReference type="EMBL" id="KAF1967195.1"/>
    </source>
</evidence>
<keyword evidence="2" id="KW-1185">Reference proteome</keyword>
<dbReference type="AlphaFoldDB" id="A0A6A5UQP2"/>
<accession>A0A6A5UQP2</accession>
<sequence length="193" mass="22265">MKNLITRKLFNRRKKSTSKTSNLAVSTRFCSPSCIHMPTSPKILRQSVSCWIRVGCIHRFIYLGQIFQDERVIQTRKNTPVNSVEGFYAYLAVHSQDPWRLCSRTSAGCCWKPHRRPAGQGTRKVYSGRGYKNGRACRKLRFWSRGFCRRWSRIPVLCKQYETTTYPGSTCHVSVLSGRRRNPGLTHENNGCS</sequence>
<dbReference type="EMBL" id="ML976735">
    <property type="protein sequence ID" value="KAF1967195.1"/>
    <property type="molecule type" value="Genomic_DNA"/>
</dbReference>
<reference evidence="1" key="1">
    <citation type="journal article" date="2020" name="Stud. Mycol.">
        <title>101 Dothideomycetes genomes: a test case for predicting lifestyles and emergence of pathogens.</title>
        <authorList>
            <person name="Haridas S."/>
            <person name="Albert R."/>
            <person name="Binder M."/>
            <person name="Bloem J."/>
            <person name="Labutti K."/>
            <person name="Salamov A."/>
            <person name="Andreopoulos B."/>
            <person name="Baker S."/>
            <person name="Barry K."/>
            <person name="Bills G."/>
            <person name="Bluhm B."/>
            <person name="Cannon C."/>
            <person name="Castanera R."/>
            <person name="Culley D."/>
            <person name="Daum C."/>
            <person name="Ezra D."/>
            <person name="Gonzalez J."/>
            <person name="Henrissat B."/>
            <person name="Kuo A."/>
            <person name="Liang C."/>
            <person name="Lipzen A."/>
            <person name="Lutzoni F."/>
            <person name="Magnuson J."/>
            <person name="Mondo S."/>
            <person name="Nolan M."/>
            <person name="Ohm R."/>
            <person name="Pangilinan J."/>
            <person name="Park H.-J."/>
            <person name="Ramirez L."/>
            <person name="Alfaro M."/>
            <person name="Sun H."/>
            <person name="Tritt A."/>
            <person name="Yoshinaga Y."/>
            <person name="Zwiers L.-H."/>
            <person name="Turgeon B."/>
            <person name="Goodwin S."/>
            <person name="Spatafora J."/>
            <person name="Crous P."/>
            <person name="Grigoriev I."/>
        </authorList>
    </citation>
    <scope>NUCLEOTIDE SEQUENCE</scope>
    <source>
        <strain evidence="1">CBS 107.79</strain>
    </source>
</reference>
<organism evidence="1 2">
    <name type="scientific">Bimuria novae-zelandiae CBS 107.79</name>
    <dbReference type="NCBI Taxonomy" id="1447943"/>
    <lineage>
        <taxon>Eukaryota</taxon>
        <taxon>Fungi</taxon>
        <taxon>Dikarya</taxon>
        <taxon>Ascomycota</taxon>
        <taxon>Pezizomycotina</taxon>
        <taxon>Dothideomycetes</taxon>
        <taxon>Pleosporomycetidae</taxon>
        <taxon>Pleosporales</taxon>
        <taxon>Massarineae</taxon>
        <taxon>Didymosphaeriaceae</taxon>
        <taxon>Bimuria</taxon>
    </lineage>
</organism>
<evidence type="ECO:0000313" key="2">
    <source>
        <dbReference type="Proteomes" id="UP000800036"/>
    </source>
</evidence>
<name>A0A6A5UQP2_9PLEO</name>
<gene>
    <name evidence="1" type="ORF">BU23DRAFT_301030</name>
</gene>
<proteinExistence type="predicted"/>
<protein>
    <submittedName>
        <fullName evidence="1">Uncharacterized protein</fullName>
    </submittedName>
</protein>